<reference evidence="2" key="1">
    <citation type="journal article" date="2020" name="Stud. Mycol.">
        <title>101 Dothideomycetes genomes: a test case for predicting lifestyles and emergence of pathogens.</title>
        <authorList>
            <person name="Haridas S."/>
            <person name="Albert R."/>
            <person name="Binder M."/>
            <person name="Bloem J."/>
            <person name="Labutti K."/>
            <person name="Salamov A."/>
            <person name="Andreopoulos B."/>
            <person name="Baker S."/>
            <person name="Barry K."/>
            <person name="Bills G."/>
            <person name="Bluhm B."/>
            <person name="Cannon C."/>
            <person name="Castanera R."/>
            <person name="Culley D."/>
            <person name="Daum C."/>
            <person name="Ezra D."/>
            <person name="Gonzalez J."/>
            <person name="Henrissat B."/>
            <person name="Kuo A."/>
            <person name="Liang C."/>
            <person name="Lipzen A."/>
            <person name="Lutzoni F."/>
            <person name="Magnuson J."/>
            <person name="Mondo S."/>
            <person name="Nolan M."/>
            <person name="Ohm R."/>
            <person name="Pangilinan J."/>
            <person name="Park H.-J."/>
            <person name="Ramirez L."/>
            <person name="Alfaro M."/>
            <person name="Sun H."/>
            <person name="Tritt A."/>
            <person name="Yoshinaga Y."/>
            <person name="Zwiers L.-H."/>
            <person name="Turgeon B."/>
            <person name="Goodwin S."/>
            <person name="Spatafora J."/>
            <person name="Crous P."/>
            <person name="Grigoriev I."/>
        </authorList>
    </citation>
    <scope>NUCLEOTIDE SEQUENCE</scope>
    <source>
        <strain evidence="2">CBS 109.77</strain>
    </source>
</reference>
<gene>
    <name evidence="2" type="ORF">K505DRAFT_377786</name>
</gene>
<dbReference type="EMBL" id="MU002096">
    <property type="protein sequence ID" value="KAF2790055.1"/>
    <property type="molecule type" value="Genomic_DNA"/>
</dbReference>
<feature type="region of interest" description="Disordered" evidence="1">
    <location>
        <begin position="31"/>
        <end position="125"/>
    </location>
</feature>
<evidence type="ECO:0000313" key="3">
    <source>
        <dbReference type="Proteomes" id="UP000799757"/>
    </source>
</evidence>
<feature type="compositionally biased region" description="Basic residues" evidence="1">
    <location>
        <begin position="357"/>
        <end position="366"/>
    </location>
</feature>
<protein>
    <recommendedName>
        <fullName evidence="4">F-box domain-containing protein</fullName>
    </recommendedName>
</protein>
<sequence length="594" mass="66713">MAETLSLPQLSLDLPNSRMSVDFSTFSAGFSSVPKRSQLPSHNVSQPRAASGPSLPEVQEEPSDEPTSSATPSRQNSLRWPWRKSNPDRSEQPSLHTVGLARTDSSASVASTPSTAVSSVFSRTNSSLTRTSSTSTLYTIPSRSPKETSSLSTLPLSLLEHILSYALSLPLQVSIGPEESDSRHLSHRYHRAGLDYVDLRQVLQNPLFLVSHHIREVTLDIFHRKSDFVIDLHRIYHSKVSSTINANLRKHQKFWMSDTPTIVKDSLRRLFKLQLRLPVPSTEAAIHRGRDEDDWMDGSDGKGGGNWKVKTMKREQQDALEVQKCVDAIKELVMTDVESESELRPLTRSRSVMSSVRRTKSTRSMRSKSADDAHSRSQLVLNADDNGGKREPLKRLEIVFVKRSPWALVLPESLGPVRTFRGVPVSGFSRYYFELNGQRFIWATKYRKKWQGMEPDGQRLLNDLQGLTIAEPPIEPIQTPTEFKFVNVDRRGQLRLLDTALPKTPIVLETPRTSEKDLPAVPPLPSPTKASVILKSLPWSRRKPRQRSDSFSLMMEEGIKEIGSSGTNTSRGRIKAPTVEELKQIAEDIKNGLY</sequence>
<organism evidence="2 3">
    <name type="scientific">Melanomma pulvis-pyrius CBS 109.77</name>
    <dbReference type="NCBI Taxonomy" id="1314802"/>
    <lineage>
        <taxon>Eukaryota</taxon>
        <taxon>Fungi</taxon>
        <taxon>Dikarya</taxon>
        <taxon>Ascomycota</taxon>
        <taxon>Pezizomycotina</taxon>
        <taxon>Dothideomycetes</taxon>
        <taxon>Pleosporomycetidae</taxon>
        <taxon>Pleosporales</taxon>
        <taxon>Melanommataceae</taxon>
        <taxon>Melanomma</taxon>
    </lineage>
</organism>
<dbReference type="AlphaFoldDB" id="A0A6A6X1L2"/>
<feature type="compositionally biased region" description="Polar residues" evidence="1">
    <location>
        <begin position="31"/>
        <end position="48"/>
    </location>
</feature>
<name>A0A6A6X1L2_9PLEO</name>
<feature type="compositionally biased region" description="Polar residues" evidence="1">
    <location>
        <begin position="65"/>
        <end position="78"/>
    </location>
</feature>
<evidence type="ECO:0000256" key="1">
    <source>
        <dbReference type="SAM" id="MobiDB-lite"/>
    </source>
</evidence>
<dbReference type="Proteomes" id="UP000799757">
    <property type="component" value="Unassembled WGS sequence"/>
</dbReference>
<accession>A0A6A6X1L2</accession>
<dbReference type="OrthoDB" id="3694065at2759"/>
<feature type="compositionally biased region" description="Low complexity" evidence="1">
    <location>
        <begin position="103"/>
        <end position="125"/>
    </location>
</feature>
<keyword evidence="3" id="KW-1185">Reference proteome</keyword>
<proteinExistence type="predicted"/>
<evidence type="ECO:0000313" key="2">
    <source>
        <dbReference type="EMBL" id="KAF2790055.1"/>
    </source>
</evidence>
<evidence type="ECO:0008006" key="4">
    <source>
        <dbReference type="Google" id="ProtNLM"/>
    </source>
</evidence>
<feature type="region of interest" description="Disordered" evidence="1">
    <location>
        <begin position="344"/>
        <end position="375"/>
    </location>
</feature>